<keyword evidence="1" id="KW-0812">Transmembrane</keyword>
<feature type="transmembrane region" description="Helical" evidence="1">
    <location>
        <begin position="186"/>
        <end position="208"/>
    </location>
</feature>
<reference evidence="2 3" key="1">
    <citation type="submission" date="2016-03" db="EMBL/GenBank/DDBJ databases">
        <title>Whole genome sequencing of Grifola frondosa 9006-11.</title>
        <authorList>
            <person name="Min B."/>
            <person name="Park H."/>
            <person name="Kim J.-G."/>
            <person name="Cho H."/>
            <person name="Oh Y.-L."/>
            <person name="Kong W.-S."/>
            <person name="Choi I.-G."/>
        </authorList>
    </citation>
    <scope>NUCLEOTIDE SEQUENCE [LARGE SCALE GENOMIC DNA]</scope>
    <source>
        <strain evidence="2 3">9006-11</strain>
    </source>
</reference>
<sequence length="210" mass="24258">MGRPRLNGGRMLDYTSKNWPDTYVKSIGFSEECLGLHYGKIHEADLGDGDGRKPEHFLGRQHYFPIMGTCWESVRGGQHFRAWRQNGTDANTGAWFIGASEEKDSSRNHMIVENGYNRGRDFIVERATQPSRWKGDWWQADVEWREGLLEKGKRRVNHGIAQRACCDSHYQSALILSRGSMDFRSFIHSLCFFLLVYAVTIRMIYISYAP</sequence>
<protein>
    <submittedName>
        <fullName evidence="2">Uncharacterized protein</fullName>
    </submittedName>
</protein>
<comment type="caution">
    <text evidence="2">The sequence shown here is derived from an EMBL/GenBank/DDBJ whole genome shotgun (WGS) entry which is preliminary data.</text>
</comment>
<keyword evidence="3" id="KW-1185">Reference proteome</keyword>
<gene>
    <name evidence="2" type="ORF">A0H81_11224</name>
</gene>
<dbReference type="AlphaFoldDB" id="A0A1C7LW02"/>
<proteinExistence type="predicted"/>
<accession>A0A1C7LW02</accession>
<evidence type="ECO:0000313" key="3">
    <source>
        <dbReference type="Proteomes" id="UP000092993"/>
    </source>
</evidence>
<organism evidence="2 3">
    <name type="scientific">Grifola frondosa</name>
    <name type="common">Maitake</name>
    <name type="synonym">Polyporus frondosus</name>
    <dbReference type="NCBI Taxonomy" id="5627"/>
    <lineage>
        <taxon>Eukaryota</taxon>
        <taxon>Fungi</taxon>
        <taxon>Dikarya</taxon>
        <taxon>Basidiomycota</taxon>
        <taxon>Agaricomycotina</taxon>
        <taxon>Agaricomycetes</taxon>
        <taxon>Polyporales</taxon>
        <taxon>Grifolaceae</taxon>
        <taxon>Grifola</taxon>
    </lineage>
</organism>
<dbReference type="EMBL" id="LUGG01000019">
    <property type="protein sequence ID" value="OBZ68822.1"/>
    <property type="molecule type" value="Genomic_DNA"/>
</dbReference>
<keyword evidence="1" id="KW-1133">Transmembrane helix</keyword>
<keyword evidence="1" id="KW-0472">Membrane</keyword>
<dbReference type="Proteomes" id="UP000092993">
    <property type="component" value="Unassembled WGS sequence"/>
</dbReference>
<evidence type="ECO:0000313" key="2">
    <source>
        <dbReference type="EMBL" id="OBZ68822.1"/>
    </source>
</evidence>
<name>A0A1C7LW02_GRIFR</name>
<evidence type="ECO:0000256" key="1">
    <source>
        <dbReference type="SAM" id="Phobius"/>
    </source>
</evidence>
<dbReference type="OrthoDB" id="2310204at2759"/>
<dbReference type="STRING" id="5627.A0A1C7LW02"/>